<dbReference type="RefSeq" id="WP_023432390.1">
    <property type="nucleotide sequence ID" value="NZ_AWXZ01000029.1"/>
</dbReference>
<reference evidence="2 3" key="1">
    <citation type="journal article" date="2014" name="Genome Announc.">
        <title>Draft Genome Sequence of Lutibaculum baratangense Strain AMV1T, Isolated from a Mud Volcano in Andamans, India.</title>
        <authorList>
            <person name="Singh A."/>
            <person name="Sreenivas A."/>
            <person name="Sathyanarayana Reddy G."/>
            <person name="Pinnaka A.K."/>
            <person name="Shivaji S."/>
        </authorList>
    </citation>
    <scope>NUCLEOTIDE SEQUENCE [LARGE SCALE GENOMIC DNA]</scope>
    <source>
        <strain evidence="2 3">AMV1</strain>
    </source>
</reference>
<name>V4QYY4_9HYPH</name>
<evidence type="ECO:0008006" key="4">
    <source>
        <dbReference type="Google" id="ProtNLM"/>
    </source>
</evidence>
<keyword evidence="1" id="KW-1133">Transmembrane helix</keyword>
<dbReference type="EMBL" id="AWXZ01000029">
    <property type="protein sequence ID" value="ESR24937.1"/>
    <property type="molecule type" value="Genomic_DNA"/>
</dbReference>
<evidence type="ECO:0000256" key="1">
    <source>
        <dbReference type="SAM" id="Phobius"/>
    </source>
</evidence>
<keyword evidence="1" id="KW-0472">Membrane</keyword>
<keyword evidence="3" id="KW-1185">Reference proteome</keyword>
<evidence type="ECO:0000313" key="3">
    <source>
        <dbReference type="Proteomes" id="UP000017819"/>
    </source>
</evidence>
<gene>
    <name evidence="2" type="ORF">N177_2260</name>
</gene>
<feature type="transmembrane region" description="Helical" evidence="1">
    <location>
        <begin position="21"/>
        <end position="42"/>
    </location>
</feature>
<comment type="caution">
    <text evidence="2">The sequence shown here is derived from an EMBL/GenBank/DDBJ whole genome shotgun (WGS) entry which is preliminary data.</text>
</comment>
<keyword evidence="1" id="KW-0812">Transmembrane</keyword>
<sequence>MSEEGERLTPEQLRRRRRRSIAIALALGALMVLFYLITIARLGSA</sequence>
<evidence type="ECO:0000313" key="2">
    <source>
        <dbReference type="EMBL" id="ESR24937.1"/>
    </source>
</evidence>
<accession>V4QYY4</accession>
<organism evidence="2 3">
    <name type="scientific">Lutibaculum baratangense AMV1</name>
    <dbReference type="NCBI Taxonomy" id="631454"/>
    <lineage>
        <taxon>Bacteria</taxon>
        <taxon>Pseudomonadati</taxon>
        <taxon>Pseudomonadota</taxon>
        <taxon>Alphaproteobacteria</taxon>
        <taxon>Hyphomicrobiales</taxon>
        <taxon>Tepidamorphaceae</taxon>
        <taxon>Lutibaculum</taxon>
    </lineage>
</organism>
<dbReference type="Proteomes" id="UP000017819">
    <property type="component" value="Unassembled WGS sequence"/>
</dbReference>
<dbReference type="AlphaFoldDB" id="V4QYY4"/>
<dbReference type="STRING" id="631454.N177_2260"/>
<protein>
    <recommendedName>
        <fullName evidence="4">Protoheme IX farnesyltransferase</fullName>
    </recommendedName>
</protein>
<proteinExistence type="predicted"/>